<dbReference type="PANTHER" id="PTHR38457:SF1">
    <property type="entry name" value="REGULATOR ABRB-RELATED"/>
    <property type="match status" value="1"/>
</dbReference>
<feature type="transmembrane region" description="Helical" evidence="1">
    <location>
        <begin position="81"/>
        <end position="104"/>
    </location>
</feature>
<protein>
    <submittedName>
        <fullName evidence="2">Putative ammonia monooxygenase</fullName>
    </submittedName>
</protein>
<reference evidence="2 3" key="1">
    <citation type="journal article" date="2012" name="J. Bacteriol.">
        <title>Complete genome sequence of Pelagibacterium halotolerans B2T.</title>
        <authorList>
            <person name="Huo Y.Y."/>
            <person name="Cheng H."/>
            <person name="Han X.F."/>
            <person name="Jiang X.W."/>
            <person name="Sun C."/>
            <person name="Zhang X.Q."/>
            <person name="Zhu X.F."/>
            <person name="Liu Y.F."/>
            <person name="Li P.F."/>
            <person name="Ni P.X."/>
            <person name="Wu M."/>
        </authorList>
    </citation>
    <scope>NUCLEOTIDE SEQUENCE [LARGE SCALE GENOMIC DNA]</scope>
    <source>
        <strain evidence="3">DSM 22347 / JCM 15775 / CGMCC 1.7692 / B2</strain>
    </source>
</reference>
<dbReference type="InterPro" id="IPR017516">
    <property type="entry name" value="AbrB_dup"/>
</dbReference>
<keyword evidence="2" id="KW-0560">Oxidoreductase</keyword>
<feature type="transmembrane region" description="Helical" evidence="1">
    <location>
        <begin position="57"/>
        <end position="75"/>
    </location>
</feature>
<organism evidence="2 3">
    <name type="scientific">Pelagibacterium halotolerans (strain DSM 22347 / JCM 15775 / CGMCC 1.7692 / B2)</name>
    <dbReference type="NCBI Taxonomy" id="1082931"/>
    <lineage>
        <taxon>Bacteria</taxon>
        <taxon>Pseudomonadati</taxon>
        <taxon>Pseudomonadota</taxon>
        <taxon>Alphaproteobacteria</taxon>
        <taxon>Hyphomicrobiales</taxon>
        <taxon>Devosiaceae</taxon>
        <taxon>Pelagibacterium</taxon>
    </lineage>
</organism>
<accession>G4R8X0</accession>
<keyword evidence="1" id="KW-0812">Transmembrane</keyword>
<dbReference type="Proteomes" id="UP000008850">
    <property type="component" value="Chromosome"/>
</dbReference>
<dbReference type="GO" id="GO:0016020">
    <property type="term" value="C:membrane"/>
    <property type="evidence" value="ECO:0007669"/>
    <property type="project" value="InterPro"/>
</dbReference>
<dbReference type="STRING" id="1082931.KKY_1365"/>
<feature type="transmembrane region" description="Helical" evidence="1">
    <location>
        <begin position="145"/>
        <end position="163"/>
    </location>
</feature>
<dbReference type="eggNOG" id="COG3180">
    <property type="taxonomic scope" value="Bacteria"/>
</dbReference>
<dbReference type="InterPro" id="IPR007820">
    <property type="entry name" value="AbrB_fam"/>
</dbReference>
<dbReference type="PIRSF" id="PIRSF038991">
    <property type="entry name" value="Protein_AbrB"/>
    <property type="match status" value="1"/>
</dbReference>
<name>G4R8X0_PELHB</name>
<gene>
    <name evidence="2" type="ordered locus">KKY_1365</name>
</gene>
<sequence>MAQFFLYFRTLIIGALGGLVGYLLNFPLGWLVGAMLSTIPCAMAGVRVPTHWGLRSLMIGTIGLMAGAAFTPAVIGRAGEWAFSLAGVAIYCLIITAIGLFICLKVGKLDRATAAFSAAPGGLSEILVLGPSYGADVRSLSLVHGMRLTVILVIVPIVIVWVGTGNGPTQMNRTLDLSLAMPIKDYAILGACLIVGVIGGKKIRLPGSHLTGPLILSAIVHYFGLTHSSPPQLIVVVAQIVIGTSVAQFFNNTTIRQVLGGLVVGGGLTVLNLGVASLFALAFQTWLGIPFAAGLIALVPGGLPEMSLISIALGLDAAFVSLHHLFRVVLVLVFLPILVPLWIPKTEGVALLR</sequence>
<dbReference type="EMBL" id="CP003075">
    <property type="protein sequence ID" value="AEQ51387.1"/>
    <property type="molecule type" value="Genomic_DNA"/>
</dbReference>
<dbReference type="RefSeq" id="WP_014130536.1">
    <property type="nucleotide sequence ID" value="NC_016078.1"/>
</dbReference>
<dbReference type="GO" id="GO:0010468">
    <property type="term" value="P:regulation of gene expression"/>
    <property type="evidence" value="ECO:0007669"/>
    <property type="project" value="InterPro"/>
</dbReference>
<feature type="transmembrane region" description="Helical" evidence="1">
    <location>
        <begin position="325"/>
        <end position="343"/>
    </location>
</feature>
<evidence type="ECO:0000313" key="2">
    <source>
        <dbReference type="EMBL" id="AEQ51387.1"/>
    </source>
</evidence>
<dbReference type="Pfam" id="PF05145">
    <property type="entry name" value="AbrB"/>
    <property type="match status" value="1"/>
</dbReference>
<evidence type="ECO:0000256" key="1">
    <source>
        <dbReference type="SAM" id="Phobius"/>
    </source>
</evidence>
<proteinExistence type="predicted"/>
<keyword evidence="1" id="KW-1133">Transmembrane helix</keyword>
<dbReference type="HOGENOM" id="CLU_050210_2_1_5"/>
<dbReference type="NCBIfam" id="TIGR03082">
    <property type="entry name" value="Gneg_AbrB_dup"/>
    <property type="match status" value="1"/>
</dbReference>
<feature type="transmembrane region" description="Helical" evidence="1">
    <location>
        <begin position="289"/>
        <end position="313"/>
    </location>
</feature>
<keyword evidence="3" id="KW-1185">Reference proteome</keyword>
<dbReference type="GO" id="GO:0004497">
    <property type="term" value="F:monooxygenase activity"/>
    <property type="evidence" value="ECO:0007669"/>
    <property type="project" value="UniProtKB-KW"/>
</dbReference>
<feature type="transmembrane region" description="Helical" evidence="1">
    <location>
        <begin position="231"/>
        <end position="250"/>
    </location>
</feature>
<keyword evidence="2" id="KW-0503">Monooxygenase</keyword>
<dbReference type="PANTHER" id="PTHR38457">
    <property type="entry name" value="REGULATOR ABRB-RELATED"/>
    <property type="match status" value="1"/>
</dbReference>
<feature type="transmembrane region" description="Helical" evidence="1">
    <location>
        <begin position="207"/>
        <end position="225"/>
    </location>
</feature>
<dbReference type="KEGG" id="phl:KKY_1365"/>
<keyword evidence="1" id="KW-0472">Membrane</keyword>
<feature type="transmembrane region" description="Helical" evidence="1">
    <location>
        <begin position="183"/>
        <end position="200"/>
    </location>
</feature>
<dbReference type="AlphaFoldDB" id="G4R8X0"/>
<feature type="transmembrane region" description="Helical" evidence="1">
    <location>
        <begin position="7"/>
        <end position="24"/>
    </location>
</feature>
<evidence type="ECO:0000313" key="3">
    <source>
        <dbReference type="Proteomes" id="UP000008850"/>
    </source>
</evidence>
<feature type="transmembrane region" description="Helical" evidence="1">
    <location>
        <begin position="262"/>
        <end position="283"/>
    </location>
</feature>